<dbReference type="Gene3D" id="4.10.400.10">
    <property type="entry name" value="Low-density Lipoprotein Receptor"/>
    <property type="match status" value="2"/>
</dbReference>
<accession>A0A5N4DAC1</accession>
<keyword evidence="8" id="KW-0472">Membrane</keyword>
<evidence type="ECO:0000256" key="7">
    <source>
        <dbReference type="ARBA" id="ARBA00022989"/>
    </source>
</evidence>
<dbReference type="SMART" id="SM00200">
    <property type="entry name" value="SEA"/>
    <property type="match status" value="1"/>
</dbReference>
<dbReference type="GO" id="GO:0016192">
    <property type="term" value="P:vesicle-mediated transport"/>
    <property type="evidence" value="ECO:0007669"/>
    <property type="project" value="UniProtKB-ARBA"/>
</dbReference>
<feature type="disulfide bond" evidence="11">
    <location>
        <begin position="230"/>
        <end position="242"/>
    </location>
</feature>
<evidence type="ECO:0000256" key="6">
    <source>
        <dbReference type="ARBA" id="ARBA00022737"/>
    </source>
</evidence>
<evidence type="ECO:0000256" key="11">
    <source>
        <dbReference type="PROSITE-ProRule" id="PRU00124"/>
    </source>
</evidence>
<keyword evidence="7" id="KW-1133">Transmembrane helix</keyword>
<sequence>MVTHGLRAYDGLSLPEDAETITAGRAGWSYSDLSDDEDFLADEASGGPGPPLGRPPGAGVMVSEPDEESPLIYFRALVNFTRSIDYSPQLEDASSEEFREVSEAVVDTLESEYLKIPGDQVVSVVFIKELDGWVFVELDVGSEGNADGARIQEVLHTVISSGSIASYITSPQGFQFRRLGTVPQVSRACTEAEFACHRYNECVALEYRCDRRPDCRDMSDELDCDRPVPCGPHEATCHSGHCIPKDYVCDGQEDCKDGSDELDCGG</sequence>
<dbReference type="SMART" id="SM00192">
    <property type="entry name" value="LDLa"/>
    <property type="match status" value="2"/>
</dbReference>
<evidence type="ECO:0000256" key="5">
    <source>
        <dbReference type="ARBA" id="ARBA00022729"/>
    </source>
</evidence>
<comment type="caution">
    <text evidence="14">The sequence shown here is derived from an EMBL/GenBank/DDBJ whole genome shotgun (WGS) entry which is preliminary data.</text>
</comment>
<organism evidence="14 15">
    <name type="scientific">Camelus dromedarius</name>
    <name type="common">Dromedary</name>
    <name type="synonym">Arabian camel</name>
    <dbReference type="NCBI Taxonomy" id="9838"/>
    <lineage>
        <taxon>Eukaryota</taxon>
        <taxon>Metazoa</taxon>
        <taxon>Chordata</taxon>
        <taxon>Craniata</taxon>
        <taxon>Vertebrata</taxon>
        <taxon>Euteleostomi</taxon>
        <taxon>Mammalia</taxon>
        <taxon>Eutheria</taxon>
        <taxon>Laurasiatheria</taxon>
        <taxon>Artiodactyla</taxon>
        <taxon>Tylopoda</taxon>
        <taxon>Camelidae</taxon>
        <taxon>Camelus</taxon>
    </lineage>
</organism>
<dbReference type="Pfam" id="PF00057">
    <property type="entry name" value="Ldl_recept_a"/>
    <property type="match status" value="2"/>
</dbReference>
<keyword evidence="9 11" id="KW-1015">Disulfide bond</keyword>
<evidence type="ECO:0000256" key="1">
    <source>
        <dbReference type="ARBA" id="ARBA00004167"/>
    </source>
</evidence>
<dbReference type="EMBL" id="JWIN03000013">
    <property type="protein sequence ID" value="KAB1267989.1"/>
    <property type="molecule type" value="Genomic_DNA"/>
</dbReference>
<dbReference type="InterPro" id="IPR036055">
    <property type="entry name" value="LDL_receptor-like_sf"/>
</dbReference>
<dbReference type="CDD" id="cd00112">
    <property type="entry name" value="LDLa"/>
    <property type="match status" value="2"/>
</dbReference>
<evidence type="ECO:0000313" key="15">
    <source>
        <dbReference type="Proteomes" id="UP000299084"/>
    </source>
</evidence>
<dbReference type="PRINTS" id="PR00261">
    <property type="entry name" value="LDLRECEPTOR"/>
</dbReference>
<protein>
    <submittedName>
        <fullName evidence="14">Basement membrane-specific heparan sulfate proteoglycan core protein</fullName>
    </submittedName>
</protein>
<evidence type="ECO:0000313" key="14">
    <source>
        <dbReference type="EMBL" id="KAB1267989.1"/>
    </source>
</evidence>
<dbReference type="AlphaFoldDB" id="A0A5N4DAC1"/>
<dbReference type="InterPro" id="IPR023415">
    <property type="entry name" value="LDLR_class-A_CS"/>
</dbReference>
<evidence type="ECO:0000256" key="12">
    <source>
        <dbReference type="SAM" id="MobiDB-lite"/>
    </source>
</evidence>
<dbReference type="InterPro" id="IPR000082">
    <property type="entry name" value="SEA_dom"/>
</dbReference>
<feature type="disulfide bond" evidence="11">
    <location>
        <begin position="249"/>
        <end position="264"/>
    </location>
</feature>
<feature type="disulfide bond" evidence="11">
    <location>
        <begin position="209"/>
        <end position="224"/>
    </location>
</feature>
<dbReference type="Proteomes" id="UP000299084">
    <property type="component" value="Unassembled WGS sequence"/>
</dbReference>
<dbReference type="GO" id="GO:0012505">
    <property type="term" value="C:endomembrane system"/>
    <property type="evidence" value="ECO:0007669"/>
    <property type="project" value="UniProtKB-SubCell"/>
</dbReference>
<feature type="region of interest" description="Disordered" evidence="12">
    <location>
        <begin position="39"/>
        <end position="61"/>
    </location>
</feature>
<keyword evidence="6" id="KW-0677">Repeat</keyword>
<evidence type="ECO:0000256" key="9">
    <source>
        <dbReference type="ARBA" id="ARBA00023157"/>
    </source>
</evidence>
<evidence type="ECO:0000259" key="13">
    <source>
        <dbReference type="PROSITE" id="PS50024"/>
    </source>
</evidence>
<comment type="caution">
    <text evidence="11">Lacks conserved residue(s) required for the propagation of feature annotation.</text>
</comment>
<dbReference type="SUPFAM" id="SSF57424">
    <property type="entry name" value="LDL receptor-like module"/>
    <property type="match status" value="2"/>
</dbReference>
<evidence type="ECO:0000256" key="2">
    <source>
        <dbReference type="ARBA" id="ARBA00004308"/>
    </source>
</evidence>
<dbReference type="PROSITE" id="PS50068">
    <property type="entry name" value="LDLRA_2"/>
    <property type="match status" value="2"/>
</dbReference>
<dbReference type="InterPro" id="IPR050685">
    <property type="entry name" value="LDLR"/>
</dbReference>
<keyword evidence="4" id="KW-0812">Transmembrane</keyword>
<dbReference type="PANTHER" id="PTHR24270:SF8">
    <property type="entry name" value="LD11117P-RELATED"/>
    <property type="match status" value="1"/>
</dbReference>
<evidence type="ECO:0000256" key="8">
    <source>
        <dbReference type="ARBA" id="ARBA00023136"/>
    </source>
</evidence>
<reference evidence="14 15" key="1">
    <citation type="journal article" date="2019" name="Mol. Ecol. Resour.">
        <title>Improving Illumina assemblies with Hi-C and long reads: an example with the North African dromedary.</title>
        <authorList>
            <person name="Elbers J.P."/>
            <person name="Rogers M.F."/>
            <person name="Perelman P.L."/>
            <person name="Proskuryakova A.A."/>
            <person name="Serdyukova N.A."/>
            <person name="Johnson W.E."/>
            <person name="Horin P."/>
            <person name="Corander J."/>
            <person name="Murphy D."/>
            <person name="Burger P.A."/>
        </authorList>
    </citation>
    <scope>NUCLEOTIDE SEQUENCE [LARGE SCALE GENOMIC DNA]</scope>
    <source>
        <strain evidence="14">Drom800</strain>
        <tissue evidence="14">Blood</tissue>
    </source>
</reference>
<dbReference type="GO" id="GO:0005737">
    <property type="term" value="C:cytoplasm"/>
    <property type="evidence" value="ECO:0007669"/>
    <property type="project" value="UniProtKB-ARBA"/>
</dbReference>
<keyword evidence="15" id="KW-1185">Reference proteome</keyword>
<dbReference type="FunFam" id="4.10.400.10:FF:000088">
    <property type="entry name" value="Heparan sulfate proteoglycan 2"/>
    <property type="match status" value="1"/>
</dbReference>
<dbReference type="InterPro" id="IPR002172">
    <property type="entry name" value="LDrepeatLR_classA_rpt"/>
</dbReference>
<evidence type="ECO:0000256" key="10">
    <source>
        <dbReference type="ARBA" id="ARBA00023180"/>
    </source>
</evidence>
<name>A0A5N4DAC1_CAMDR</name>
<evidence type="ECO:0000256" key="4">
    <source>
        <dbReference type="ARBA" id="ARBA00022692"/>
    </source>
</evidence>
<comment type="subcellular location">
    <subcellularLocation>
        <location evidence="2">Endomembrane system</location>
    </subcellularLocation>
    <subcellularLocation>
        <location evidence="1">Membrane</location>
        <topology evidence="1">Single-pass membrane protein</topology>
    </subcellularLocation>
</comment>
<feature type="disulfide bond" evidence="11">
    <location>
        <begin position="237"/>
        <end position="255"/>
    </location>
</feature>
<dbReference type="GO" id="GO:0005886">
    <property type="term" value="C:plasma membrane"/>
    <property type="evidence" value="ECO:0007669"/>
    <property type="project" value="TreeGrafter"/>
</dbReference>
<gene>
    <name evidence="14" type="ORF">Cadr_000013378</name>
</gene>
<dbReference type="FunFam" id="4.10.400.10:FF:000127">
    <property type="entry name" value="basement membrane-specific heparan sulfate proteoglycan core protein"/>
    <property type="match status" value="1"/>
</dbReference>
<keyword evidence="10" id="KW-0325">Glycoprotein</keyword>
<keyword evidence="3" id="KW-0245">EGF-like domain</keyword>
<dbReference type="PROSITE" id="PS50024">
    <property type="entry name" value="SEA"/>
    <property type="match status" value="1"/>
</dbReference>
<feature type="domain" description="SEA" evidence="13">
    <location>
        <begin position="70"/>
        <end position="181"/>
    </location>
</feature>
<keyword evidence="5" id="KW-0732">Signal</keyword>
<proteinExistence type="predicted"/>
<evidence type="ECO:0000256" key="3">
    <source>
        <dbReference type="ARBA" id="ARBA00022536"/>
    </source>
</evidence>
<dbReference type="PANTHER" id="PTHR24270">
    <property type="entry name" value="LOW-DENSITY LIPOPROTEIN RECEPTOR-RELATED"/>
    <property type="match status" value="1"/>
</dbReference>
<dbReference type="PROSITE" id="PS01209">
    <property type="entry name" value="LDLRA_1"/>
    <property type="match status" value="1"/>
</dbReference>